<keyword evidence="3" id="KW-0813">Transport</keyword>
<reference evidence="18 19" key="1">
    <citation type="submission" date="2017-08" db="EMBL/GenBank/DDBJ databases">
        <title>Infants hospitalized years apart are colonized by the same room-sourced microbial strains.</title>
        <authorList>
            <person name="Brooks B."/>
            <person name="Olm M.R."/>
            <person name="Firek B.A."/>
            <person name="Baker R."/>
            <person name="Thomas B.C."/>
            <person name="Morowitz M.J."/>
            <person name="Banfield J.F."/>
        </authorList>
    </citation>
    <scope>NUCLEOTIDE SEQUENCE [LARGE SCALE GENOMIC DNA]</scope>
    <source>
        <strain evidence="18">S2_003_000_R2_14</strain>
    </source>
</reference>
<keyword evidence="10" id="KW-0626">Porin</keyword>
<organism evidence="18 19">
    <name type="scientific">Archangium gephyra</name>
    <dbReference type="NCBI Taxonomy" id="48"/>
    <lineage>
        <taxon>Bacteria</taxon>
        <taxon>Pseudomonadati</taxon>
        <taxon>Myxococcota</taxon>
        <taxon>Myxococcia</taxon>
        <taxon>Myxococcales</taxon>
        <taxon>Cystobacterineae</taxon>
        <taxon>Archangiaceae</taxon>
        <taxon>Archangium</taxon>
    </lineage>
</organism>
<dbReference type="Gene3D" id="3.30.1950.10">
    <property type="entry name" value="wza like domain"/>
    <property type="match status" value="1"/>
</dbReference>
<keyword evidence="9" id="KW-0406">Ion transport</keyword>
<accession>A0A2W5V1Q4</accession>
<dbReference type="AlphaFoldDB" id="A0A2W5V1Q4"/>
<evidence type="ECO:0000256" key="9">
    <source>
        <dbReference type="ARBA" id="ARBA00023065"/>
    </source>
</evidence>
<dbReference type="PROSITE" id="PS51257">
    <property type="entry name" value="PROKAR_LIPOPROTEIN"/>
    <property type="match status" value="1"/>
</dbReference>
<dbReference type="GO" id="GO:0046930">
    <property type="term" value="C:pore complex"/>
    <property type="evidence" value="ECO:0007669"/>
    <property type="project" value="UniProtKB-KW"/>
</dbReference>
<feature type="domain" description="SLBB" evidence="17">
    <location>
        <begin position="116"/>
        <end position="195"/>
    </location>
</feature>
<evidence type="ECO:0000256" key="7">
    <source>
        <dbReference type="ARBA" id="ARBA00022729"/>
    </source>
</evidence>
<evidence type="ECO:0000256" key="1">
    <source>
        <dbReference type="ARBA" id="ARBA00004571"/>
    </source>
</evidence>
<evidence type="ECO:0000256" key="3">
    <source>
        <dbReference type="ARBA" id="ARBA00022448"/>
    </source>
</evidence>
<feature type="domain" description="Polysaccharide export protein N-terminal" evidence="16">
    <location>
        <begin position="41"/>
        <end position="110"/>
    </location>
</feature>
<keyword evidence="14" id="KW-0449">Lipoprotein</keyword>
<keyword evidence="8" id="KW-0625">Polysaccharide transport</keyword>
<sequence length="200" mass="21256">MRALYLSLAAVLSLSACVAPRGSGGDVSADKLMSDTAVANTLAANDLLEVRVYQEADLSGVYRVDTDGHIDFPLCGKVKVQGLTPGGAAEAITACLKNGYVRRPQVSALVKEFNSKKVFVFGEVTKPGSFPYEDGMTIVHAISQAGGLLRTASKNNVNVTRVVEGKEVKLPVKVEDIVIGRAKNFTVQPGDIIFVPESFL</sequence>
<dbReference type="Pfam" id="PF22461">
    <property type="entry name" value="SLBB_2"/>
    <property type="match status" value="1"/>
</dbReference>
<keyword evidence="7 15" id="KW-0732">Signal</keyword>
<dbReference type="PANTHER" id="PTHR33619:SF3">
    <property type="entry name" value="POLYSACCHARIDE EXPORT PROTEIN GFCE-RELATED"/>
    <property type="match status" value="1"/>
</dbReference>
<evidence type="ECO:0000256" key="4">
    <source>
        <dbReference type="ARBA" id="ARBA00022452"/>
    </source>
</evidence>
<evidence type="ECO:0000256" key="14">
    <source>
        <dbReference type="ARBA" id="ARBA00023288"/>
    </source>
</evidence>
<evidence type="ECO:0000256" key="6">
    <source>
        <dbReference type="ARBA" id="ARBA00022692"/>
    </source>
</evidence>
<evidence type="ECO:0000256" key="10">
    <source>
        <dbReference type="ARBA" id="ARBA00023114"/>
    </source>
</evidence>
<evidence type="ECO:0000256" key="15">
    <source>
        <dbReference type="SAM" id="SignalP"/>
    </source>
</evidence>
<keyword evidence="12" id="KW-0564">Palmitate</keyword>
<dbReference type="InterPro" id="IPR054765">
    <property type="entry name" value="SLBB_dom"/>
</dbReference>
<evidence type="ECO:0000256" key="5">
    <source>
        <dbReference type="ARBA" id="ARBA00022597"/>
    </source>
</evidence>
<dbReference type="Gene3D" id="3.10.560.10">
    <property type="entry name" value="Outer membrane lipoprotein wza domain like"/>
    <property type="match status" value="1"/>
</dbReference>
<dbReference type="InterPro" id="IPR049712">
    <property type="entry name" value="Poly_export"/>
</dbReference>
<dbReference type="Pfam" id="PF02563">
    <property type="entry name" value="Poly_export"/>
    <property type="match status" value="1"/>
</dbReference>
<name>A0A2W5V1Q4_9BACT</name>
<feature type="chain" id="PRO_5015997027" evidence="15">
    <location>
        <begin position="19"/>
        <end position="200"/>
    </location>
</feature>
<comment type="similarity">
    <text evidence="2">Belongs to the BexD/CtrA/VexA family.</text>
</comment>
<gene>
    <name evidence="18" type="ORF">DI536_22005</name>
</gene>
<evidence type="ECO:0000256" key="11">
    <source>
        <dbReference type="ARBA" id="ARBA00023136"/>
    </source>
</evidence>
<keyword evidence="13" id="KW-0998">Cell outer membrane</keyword>
<dbReference type="GO" id="GO:0015288">
    <property type="term" value="F:porin activity"/>
    <property type="evidence" value="ECO:0007669"/>
    <property type="project" value="UniProtKB-KW"/>
</dbReference>
<dbReference type="GO" id="GO:0009279">
    <property type="term" value="C:cell outer membrane"/>
    <property type="evidence" value="ECO:0007669"/>
    <property type="project" value="UniProtKB-SubCell"/>
</dbReference>
<evidence type="ECO:0000256" key="12">
    <source>
        <dbReference type="ARBA" id="ARBA00023139"/>
    </source>
</evidence>
<dbReference type="GO" id="GO:0015159">
    <property type="term" value="F:polysaccharide transmembrane transporter activity"/>
    <property type="evidence" value="ECO:0007669"/>
    <property type="project" value="InterPro"/>
</dbReference>
<evidence type="ECO:0000256" key="8">
    <source>
        <dbReference type="ARBA" id="ARBA00023047"/>
    </source>
</evidence>
<dbReference type="EMBL" id="QFQP01000020">
    <property type="protein sequence ID" value="PZR09614.1"/>
    <property type="molecule type" value="Genomic_DNA"/>
</dbReference>
<dbReference type="GO" id="GO:0006811">
    <property type="term" value="P:monoatomic ion transport"/>
    <property type="evidence" value="ECO:0007669"/>
    <property type="project" value="UniProtKB-KW"/>
</dbReference>
<comment type="subcellular location">
    <subcellularLocation>
        <location evidence="1">Cell outer membrane</location>
        <topology evidence="1">Multi-pass membrane protein</topology>
    </subcellularLocation>
</comment>
<evidence type="ECO:0000313" key="19">
    <source>
        <dbReference type="Proteomes" id="UP000249061"/>
    </source>
</evidence>
<protein>
    <submittedName>
        <fullName evidence="18">Polysaccharide biosynthesis protein</fullName>
    </submittedName>
</protein>
<comment type="caution">
    <text evidence="18">The sequence shown here is derived from an EMBL/GenBank/DDBJ whole genome shotgun (WGS) entry which is preliminary data.</text>
</comment>
<keyword evidence="6" id="KW-0812">Transmembrane</keyword>
<evidence type="ECO:0000259" key="17">
    <source>
        <dbReference type="Pfam" id="PF22461"/>
    </source>
</evidence>
<dbReference type="InterPro" id="IPR003715">
    <property type="entry name" value="Poly_export_N"/>
</dbReference>
<feature type="signal peptide" evidence="15">
    <location>
        <begin position="1"/>
        <end position="18"/>
    </location>
</feature>
<dbReference type="Proteomes" id="UP000249061">
    <property type="component" value="Unassembled WGS sequence"/>
</dbReference>
<evidence type="ECO:0000313" key="18">
    <source>
        <dbReference type="EMBL" id="PZR09614.1"/>
    </source>
</evidence>
<evidence type="ECO:0000256" key="2">
    <source>
        <dbReference type="ARBA" id="ARBA00009450"/>
    </source>
</evidence>
<keyword evidence="5" id="KW-0762">Sugar transport</keyword>
<keyword evidence="4" id="KW-1134">Transmembrane beta strand</keyword>
<evidence type="ECO:0000259" key="16">
    <source>
        <dbReference type="Pfam" id="PF02563"/>
    </source>
</evidence>
<evidence type="ECO:0000256" key="13">
    <source>
        <dbReference type="ARBA" id="ARBA00023237"/>
    </source>
</evidence>
<proteinExistence type="inferred from homology"/>
<keyword evidence="11" id="KW-0472">Membrane</keyword>
<dbReference type="PANTHER" id="PTHR33619">
    <property type="entry name" value="POLYSACCHARIDE EXPORT PROTEIN GFCE-RELATED"/>
    <property type="match status" value="1"/>
</dbReference>